<keyword evidence="2" id="KW-0732">Signal</keyword>
<keyword evidence="4" id="KW-1185">Reference proteome</keyword>
<evidence type="ECO:0000256" key="1">
    <source>
        <dbReference type="SAM" id="MobiDB-lite"/>
    </source>
</evidence>
<feature type="compositionally biased region" description="Low complexity" evidence="1">
    <location>
        <begin position="396"/>
        <end position="412"/>
    </location>
</feature>
<evidence type="ECO:0000313" key="4">
    <source>
        <dbReference type="Proteomes" id="UP001152795"/>
    </source>
</evidence>
<feature type="compositionally biased region" description="Polar residues" evidence="1">
    <location>
        <begin position="341"/>
        <end position="350"/>
    </location>
</feature>
<reference evidence="3" key="1">
    <citation type="submission" date="2020-04" db="EMBL/GenBank/DDBJ databases">
        <authorList>
            <person name="Alioto T."/>
            <person name="Alioto T."/>
            <person name="Gomez Garrido J."/>
        </authorList>
    </citation>
    <scope>NUCLEOTIDE SEQUENCE</scope>
    <source>
        <strain evidence="3">A484AB</strain>
    </source>
</reference>
<feature type="compositionally biased region" description="Polar residues" evidence="1">
    <location>
        <begin position="319"/>
        <end position="330"/>
    </location>
</feature>
<dbReference type="EMBL" id="CACRXK020001116">
    <property type="protein sequence ID" value="CAB3987071.1"/>
    <property type="molecule type" value="Genomic_DNA"/>
</dbReference>
<proteinExistence type="predicted"/>
<feature type="compositionally biased region" description="Polar residues" evidence="1">
    <location>
        <begin position="277"/>
        <end position="298"/>
    </location>
</feature>
<feature type="compositionally biased region" description="Low complexity" evidence="1">
    <location>
        <begin position="331"/>
        <end position="340"/>
    </location>
</feature>
<dbReference type="Proteomes" id="UP001152795">
    <property type="component" value="Unassembled WGS sequence"/>
</dbReference>
<name>A0A7D9DJ35_PARCT</name>
<evidence type="ECO:0000256" key="2">
    <source>
        <dbReference type="SAM" id="SignalP"/>
    </source>
</evidence>
<accession>A0A7D9DJ35</accession>
<gene>
    <name evidence="3" type="ORF">PACLA_8A077364</name>
</gene>
<feature type="chain" id="PRO_5043927134" evidence="2">
    <location>
        <begin position="20"/>
        <end position="703"/>
    </location>
</feature>
<sequence>MDPLRWLLIVLQILTIVFGKNIPIKDEEKRKAYPRQMIIPNKFIPMLKESALFKSRSSSNDLSDFLKPKSHDDVTGKTRQNLMNAMGMDGGQEEGGMGAGSMGPGGIGQGGMGPGGGMPGMAAMGGGTPGMAAMGGSEGLGSQAGMREGGGLEGLAKMAGGMGGLGGMNDQMNAMNGMGGMPNSEGGGNPSEGLMGGNNAMNPMNNAGPEGMMSDSNQLPAGDPMGTLKSMLDNQGTNAALGTNAEAFGPGGSANANVLAMLNQIVGKEMPGESPIDPSSKSQQMWDQLQKGLSNQRAAVQPYIDSSESKFPPGPAQQDAPSNPAPTNNRASAPSPTSPTHSGINNQTAATPVYNLTGLSKVSPSSNQKIQNQPKGDLVTNAPLHTPNAPVHTPETKVTSSTSKTAKANIKSQAATHENGMTKTSSNNAEIDLDDDQPLSDDMVKFLKGIKFVVSQEPGNDIILGKKFTSDVPPVSTSFKEENGVMKNVVSEKHKEGKGKNEISVNKENNNDAAAVLKVLKGIDLSYARNLLLRRNVKNEDFAEYQRAAKVLERASRKLKDPIAKKSTEIAIASILKVLELRNKKKTTPFPIKDLLTGGDVKSALSEKYFEAARVLGTASKKLADPVAKKSAEIGIASILKVSALGNYSLSKKNLVPLSHDHNDAAEMYFNTSGVNCKKYLIAADEIAHKLTVVSNFERNVHN</sequence>
<feature type="compositionally biased region" description="Polar residues" evidence="1">
    <location>
        <begin position="357"/>
        <end position="374"/>
    </location>
</feature>
<protein>
    <submittedName>
        <fullName evidence="3">Uncharacterized protein</fullName>
    </submittedName>
</protein>
<feature type="region of interest" description="Disordered" evidence="1">
    <location>
        <begin position="269"/>
        <end position="436"/>
    </location>
</feature>
<evidence type="ECO:0000313" key="3">
    <source>
        <dbReference type="EMBL" id="CAB3987071.1"/>
    </source>
</evidence>
<comment type="caution">
    <text evidence="3">The sequence shown here is derived from an EMBL/GenBank/DDBJ whole genome shotgun (WGS) entry which is preliminary data.</text>
</comment>
<dbReference type="AlphaFoldDB" id="A0A7D9DJ35"/>
<organism evidence="3 4">
    <name type="scientific">Paramuricea clavata</name>
    <name type="common">Red gorgonian</name>
    <name type="synonym">Violescent sea-whip</name>
    <dbReference type="NCBI Taxonomy" id="317549"/>
    <lineage>
        <taxon>Eukaryota</taxon>
        <taxon>Metazoa</taxon>
        <taxon>Cnidaria</taxon>
        <taxon>Anthozoa</taxon>
        <taxon>Octocorallia</taxon>
        <taxon>Malacalcyonacea</taxon>
        <taxon>Plexauridae</taxon>
        <taxon>Paramuricea</taxon>
    </lineage>
</organism>
<dbReference type="OrthoDB" id="5988238at2759"/>
<feature type="compositionally biased region" description="Polar residues" evidence="1">
    <location>
        <begin position="413"/>
        <end position="429"/>
    </location>
</feature>
<feature type="signal peptide" evidence="2">
    <location>
        <begin position="1"/>
        <end position="19"/>
    </location>
</feature>